<dbReference type="SMART" id="SM01043">
    <property type="entry name" value="BTAD"/>
    <property type="match status" value="1"/>
</dbReference>
<dbReference type="Gene3D" id="1.25.40.10">
    <property type="entry name" value="Tetratricopeptide repeat domain"/>
    <property type="match status" value="2"/>
</dbReference>
<dbReference type="SUPFAM" id="SSF46894">
    <property type="entry name" value="C-terminal effector domain of the bipartite response regulators"/>
    <property type="match status" value="1"/>
</dbReference>
<feature type="domain" description="OmpR/PhoB-type" evidence="5">
    <location>
        <begin position="1"/>
        <end position="91"/>
    </location>
</feature>
<organism evidence="6 7">
    <name type="scientific">Streptomyces pactum</name>
    <dbReference type="NCBI Taxonomy" id="68249"/>
    <lineage>
        <taxon>Bacteria</taxon>
        <taxon>Bacillati</taxon>
        <taxon>Actinomycetota</taxon>
        <taxon>Actinomycetes</taxon>
        <taxon>Kitasatosporales</taxon>
        <taxon>Streptomycetaceae</taxon>
        <taxon>Streptomyces</taxon>
    </lineage>
</organism>
<dbReference type="Gene3D" id="3.40.50.300">
    <property type="entry name" value="P-loop containing nucleotide triphosphate hydrolases"/>
    <property type="match status" value="1"/>
</dbReference>
<dbReference type="InterPro" id="IPR036388">
    <property type="entry name" value="WH-like_DNA-bd_sf"/>
</dbReference>
<dbReference type="Pfam" id="PF03704">
    <property type="entry name" value="BTAD"/>
    <property type="match status" value="1"/>
</dbReference>
<dbReference type="PANTHER" id="PTHR47691:SF3">
    <property type="entry name" value="HTH-TYPE TRANSCRIPTIONAL REGULATOR RV0890C-RELATED"/>
    <property type="match status" value="1"/>
</dbReference>
<dbReference type="PANTHER" id="PTHR47691">
    <property type="entry name" value="REGULATOR-RELATED"/>
    <property type="match status" value="1"/>
</dbReference>
<evidence type="ECO:0000256" key="3">
    <source>
        <dbReference type="ARBA" id="ARBA00023125"/>
    </source>
</evidence>
<accession>A0ABS0NT64</accession>
<evidence type="ECO:0000313" key="6">
    <source>
        <dbReference type="EMBL" id="MBH5338378.1"/>
    </source>
</evidence>
<dbReference type="InterPro" id="IPR016032">
    <property type="entry name" value="Sig_transdc_resp-reg_C-effctor"/>
</dbReference>
<name>A0ABS0NT64_9ACTN</name>
<evidence type="ECO:0000256" key="2">
    <source>
        <dbReference type="ARBA" id="ARBA00023012"/>
    </source>
</evidence>
<proteinExistence type="inferred from homology"/>
<dbReference type="InterPro" id="IPR049945">
    <property type="entry name" value="AAA_22"/>
</dbReference>
<keyword evidence="7" id="KW-1185">Reference proteome</keyword>
<comment type="caution">
    <text evidence="6">The sequence shown here is derived from an EMBL/GenBank/DDBJ whole genome shotgun (WGS) entry which is preliminary data.</text>
</comment>
<dbReference type="InterPro" id="IPR001867">
    <property type="entry name" value="OmpR/PhoB-type_DNA-bd"/>
</dbReference>
<dbReference type="Pfam" id="PF00486">
    <property type="entry name" value="Trans_reg_C"/>
    <property type="match status" value="1"/>
</dbReference>
<dbReference type="CDD" id="cd15831">
    <property type="entry name" value="BTAD"/>
    <property type="match status" value="1"/>
</dbReference>
<evidence type="ECO:0000256" key="1">
    <source>
        <dbReference type="ARBA" id="ARBA00005820"/>
    </source>
</evidence>
<dbReference type="Gene3D" id="1.10.10.10">
    <property type="entry name" value="Winged helix-like DNA-binding domain superfamily/Winged helix DNA-binding domain"/>
    <property type="match status" value="1"/>
</dbReference>
<comment type="similarity">
    <text evidence="1">Belongs to the AfsR/DnrI/RedD regulatory family.</text>
</comment>
<dbReference type="InterPro" id="IPR005158">
    <property type="entry name" value="BTAD"/>
</dbReference>
<evidence type="ECO:0000259" key="5">
    <source>
        <dbReference type="PROSITE" id="PS51755"/>
    </source>
</evidence>
<dbReference type="PROSITE" id="PS51755">
    <property type="entry name" value="OMPR_PHOB"/>
    <property type="match status" value="1"/>
</dbReference>
<dbReference type="PRINTS" id="PR00364">
    <property type="entry name" value="DISEASERSIST"/>
</dbReference>
<dbReference type="InterPro" id="IPR027417">
    <property type="entry name" value="P-loop_NTPase"/>
</dbReference>
<dbReference type="RefSeq" id="WP_232266928.1">
    <property type="nucleotide sequence ID" value="NZ_JACYXC010000001.1"/>
</dbReference>
<evidence type="ECO:0000256" key="4">
    <source>
        <dbReference type="PROSITE-ProRule" id="PRU01091"/>
    </source>
</evidence>
<dbReference type="SMART" id="SM00862">
    <property type="entry name" value="Trans_reg_C"/>
    <property type="match status" value="1"/>
</dbReference>
<protein>
    <submittedName>
        <fullName evidence="6">Winged helix-turn-helix domain-containing protein</fullName>
    </submittedName>
</protein>
<dbReference type="EMBL" id="JACYXC010000001">
    <property type="protein sequence ID" value="MBH5338378.1"/>
    <property type="molecule type" value="Genomic_DNA"/>
</dbReference>
<gene>
    <name evidence="6" type="ORF">IHE55_27735</name>
</gene>
<dbReference type="Pfam" id="PF13401">
    <property type="entry name" value="AAA_22"/>
    <property type="match status" value="1"/>
</dbReference>
<evidence type="ECO:0000313" key="7">
    <source>
        <dbReference type="Proteomes" id="UP000807371"/>
    </source>
</evidence>
<keyword evidence="3 4" id="KW-0238">DNA-binding</keyword>
<feature type="DNA-binding region" description="OmpR/PhoB-type" evidence="4">
    <location>
        <begin position="1"/>
        <end position="91"/>
    </location>
</feature>
<dbReference type="SUPFAM" id="SSF52540">
    <property type="entry name" value="P-loop containing nucleoside triphosphate hydrolases"/>
    <property type="match status" value="1"/>
</dbReference>
<dbReference type="InterPro" id="IPR011990">
    <property type="entry name" value="TPR-like_helical_dom_sf"/>
</dbReference>
<reference evidence="6 7" key="1">
    <citation type="submission" date="2020-09" db="EMBL/GenBank/DDBJ databases">
        <title>Biosynthesis of the nuclear factor of activated T cells inhibitor NFAT-133 and its congeners in Streptomyces pactum.</title>
        <authorList>
            <person name="Zhou W."/>
            <person name="Posri P."/>
            <person name="Abugrain M.E."/>
            <person name="Weisberg A.J."/>
            <person name="Chang J.H."/>
            <person name="Mahmud T."/>
        </authorList>
    </citation>
    <scope>NUCLEOTIDE SEQUENCE [LARGE SCALE GENOMIC DNA]</scope>
    <source>
        <strain evidence="6 7">ATCC 27456</strain>
    </source>
</reference>
<dbReference type="Proteomes" id="UP000807371">
    <property type="component" value="Unassembled WGS sequence"/>
</dbReference>
<dbReference type="SUPFAM" id="SSF48452">
    <property type="entry name" value="TPR-like"/>
    <property type="match status" value="2"/>
</dbReference>
<keyword evidence="2" id="KW-0902">Two-component regulatory system</keyword>
<sequence>MRIAVLGPVQAFAEDGTRVAAGGPRARMLLGRMALAAGRVVSSAALIDGLWGAQPPANALNSLHALVYRLRRALPAGGLLESEGAGYRLAVPEDHVDAVRFEALAARGRRQLAAGTAQEAAALLDEALALWRGPALADIRQAPFAGPAATRLEELRTAAFEDRCEALLRTGDHSRALADLEAASADHPLRERAAALRIRALHAAGRQADALAVFEEVRRRLADELGVDPSAELREAHLAVLRGGQRPPTVRPGPAPGRLPARLTSFIGRDGEMAALDRMLGSARLVTVVGPGGVGKTRLAVEAASRHRTHREGRLWLVPLAAAHRPEDVPDAVLGRLGAPHAAPPPADGRTDPLERVADLLGAGEALLVLDNCEHVVEAVAEFTRRLLERRPRLTVLATAREPLQIIGEVLCRIGPLALPRPGADRAETAASPAVRLFLGRARAARPGFTPDASAMAAVGEVVRRLDGLPLALELAAARLGSMGAEQIARRLDDRFRLLSTGNRSAQPRQRTLHAVIEWSWELLTGPERTLARRMAVFPAPAGAESVEAVCADASLPAEDVLPVLGSLVDKSLVERAGDGYRMLETIRAFAAERLLRAGEREAVRDRLVRHFAGLAREHEPRLRSARQQESFALFEAEYDNLVCALRAAVEGRDADAVAGLLGPLSWYWTTSRHDPRADALVAAACELGELLPPDTRAAFAALHLPAAGPDLDAGRVRAVIEDCARTGALERSPALLLTTLPAGWLAGLDDLVERLIRQVRGRPDRWAVACTFLVEAFMRHDRGDWEGFGSAAAAALRGFEAAGDRVCTAMALGGVARYHSVRGDHHAAVAAHRRGLALCPDQPGMRLGLAAERLRGGDPAGAWRDLDRAEREARDRGDDLLSMGALVCRADWHRRAGEPERADRLLGVMEALGRDTAWPDEAVAHLAAPARVANRLAAGDAAGARRLLPRAVRAAFAHRNVAPAAQHLAGVLAAEGDPAGAATALGMSRAVRGAFDRGDPELRELAAHLARRLGPEEYATAYGLGAAMPRQAALDRLRTAADGL</sequence>